<proteinExistence type="predicted"/>
<dbReference type="AlphaFoldDB" id="A0AAE1LRA2"/>
<keyword evidence="2" id="KW-0251">Elongation factor</keyword>
<sequence>MSHYSEYFIRQAQTGQGMGYFSGIPNQRGHGVGQFLGGLFRTVLPFLGGPVGSVIKTVGREALKAVPGIFSDIGQGNDPVESVKRHAATAGHHLIDRMMNNGNMSGNGIKRASKRRATQSGRVTRRANTRSSNNAIKSRATAQRFIHDIFSR</sequence>
<accession>A0AAE1LRA2</accession>
<reference evidence="2" key="1">
    <citation type="submission" date="2021-07" db="EMBL/GenBank/DDBJ databases">
        <authorList>
            <person name="Catto M.A."/>
            <person name="Jacobson A."/>
            <person name="Kennedy G."/>
            <person name="Labadie P."/>
            <person name="Hunt B.G."/>
            <person name="Srinivasan R."/>
        </authorList>
    </citation>
    <scope>NUCLEOTIDE SEQUENCE</scope>
    <source>
        <strain evidence="2">PL_HMW_Pooled</strain>
        <tissue evidence="2">Head</tissue>
    </source>
</reference>
<keyword evidence="3" id="KW-1185">Reference proteome</keyword>
<evidence type="ECO:0000256" key="1">
    <source>
        <dbReference type="SAM" id="MobiDB-lite"/>
    </source>
</evidence>
<keyword evidence="2" id="KW-0648">Protein biosynthesis</keyword>
<dbReference type="EMBL" id="JAHWGI010001401">
    <property type="protein sequence ID" value="KAK3929661.1"/>
    <property type="molecule type" value="Genomic_DNA"/>
</dbReference>
<feature type="compositionally biased region" description="Basic residues" evidence="1">
    <location>
        <begin position="111"/>
        <end position="128"/>
    </location>
</feature>
<evidence type="ECO:0000313" key="2">
    <source>
        <dbReference type="EMBL" id="KAK3929661.1"/>
    </source>
</evidence>
<reference evidence="2" key="2">
    <citation type="journal article" date="2023" name="BMC Genomics">
        <title>Pest status, molecular evolution, and epigenetic factors derived from the genome assembly of Frankliniella fusca, a thysanopteran phytovirus vector.</title>
        <authorList>
            <person name="Catto M.A."/>
            <person name="Labadie P.E."/>
            <person name="Jacobson A.L."/>
            <person name="Kennedy G.G."/>
            <person name="Srinivasan R."/>
            <person name="Hunt B.G."/>
        </authorList>
    </citation>
    <scope>NUCLEOTIDE SEQUENCE</scope>
    <source>
        <strain evidence="2">PL_HMW_Pooled</strain>
    </source>
</reference>
<gene>
    <name evidence="2" type="ORF">KUF71_003668</name>
</gene>
<protein>
    <submittedName>
        <fullName evidence="2">Elongation factor 4</fullName>
    </submittedName>
</protein>
<dbReference type="GO" id="GO:0003746">
    <property type="term" value="F:translation elongation factor activity"/>
    <property type="evidence" value="ECO:0007669"/>
    <property type="project" value="UniProtKB-KW"/>
</dbReference>
<feature type="region of interest" description="Disordered" evidence="1">
    <location>
        <begin position="102"/>
        <end position="138"/>
    </location>
</feature>
<name>A0AAE1LRA2_9NEOP</name>
<dbReference type="Proteomes" id="UP001219518">
    <property type="component" value="Unassembled WGS sequence"/>
</dbReference>
<comment type="caution">
    <text evidence="2">The sequence shown here is derived from an EMBL/GenBank/DDBJ whole genome shotgun (WGS) entry which is preliminary data.</text>
</comment>
<organism evidence="2 3">
    <name type="scientific">Frankliniella fusca</name>
    <dbReference type="NCBI Taxonomy" id="407009"/>
    <lineage>
        <taxon>Eukaryota</taxon>
        <taxon>Metazoa</taxon>
        <taxon>Ecdysozoa</taxon>
        <taxon>Arthropoda</taxon>
        <taxon>Hexapoda</taxon>
        <taxon>Insecta</taxon>
        <taxon>Pterygota</taxon>
        <taxon>Neoptera</taxon>
        <taxon>Paraneoptera</taxon>
        <taxon>Thysanoptera</taxon>
        <taxon>Terebrantia</taxon>
        <taxon>Thripoidea</taxon>
        <taxon>Thripidae</taxon>
        <taxon>Frankliniella</taxon>
    </lineage>
</organism>
<evidence type="ECO:0000313" key="3">
    <source>
        <dbReference type="Proteomes" id="UP001219518"/>
    </source>
</evidence>